<evidence type="ECO:0000313" key="1">
    <source>
        <dbReference type="EMBL" id="CAF4764531.1"/>
    </source>
</evidence>
<dbReference type="Proteomes" id="UP000663880">
    <property type="component" value="Unassembled WGS sequence"/>
</dbReference>
<reference evidence="1" key="1">
    <citation type="submission" date="2021-02" db="EMBL/GenBank/DDBJ databases">
        <authorList>
            <person name="Steward A R."/>
        </authorList>
    </citation>
    <scope>NUCLEOTIDE SEQUENCE</scope>
</reference>
<dbReference type="PANTHER" id="PTHR23227:SF67">
    <property type="entry name" value="CRANIOFACIAL DEVELOPMENT PROTEIN 2-LIKE"/>
    <property type="match status" value="1"/>
</dbReference>
<dbReference type="OrthoDB" id="7275022at2759"/>
<evidence type="ECO:0000313" key="2">
    <source>
        <dbReference type="Proteomes" id="UP000663880"/>
    </source>
</evidence>
<dbReference type="Gene3D" id="3.60.10.10">
    <property type="entry name" value="Endonuclease/exonuclease/phosphatase"/>
    <property type="match status" value="1"/>
</dbReference>
<comment type="caution">
    <text evidence="1">The sequence shown here is derived from an EMBL/GenBank/DDBJ whole genome shotgun (WGS) entry which is preliminary data.</text>
</comment>
<accession>A0A821MAU9</accession>
<organism evidence="1 2">
    <name type="scientific">Pieris macdunnoughi</name>
    <dbReference type="NCBI Taxonomy" id="345717"/>
    <lineage>
        <taxon>Eukaryota</taxon>
        <taxon>Metazoa</taxon>
        <taxon>Ecdysozoa</taxon>
        <taxon>Arthropoda</taxon>
        <taxon>Hexapoda</taxon>
        <taxon>Insecta</taxon>
        <taxon>Pterygota</taxon>
        <taxon>Neoptera</taxon>
        <taxon>Endopterygota</taxon>
        <taxon>Lepidoptera</taxon>
        <taxon>Glossata</taxon>
        <taxon>Ditrysia</taxon>
        <taxon>Papilionoidea</taxon>
        <taxon>Pieridae</taxon>
        <taxon>Pierinae</taxon>
        <taxon>Pieris</taxon>
    </lineage>
</organism>
<dbReference type="InterPro" id="IPR036691">
    <property type="entry name" value="Endo/exonu/phosph_ase_sf"/>
</dbReference>
<dbReference type="PANTHER" id="PTHR23227">
    <property type="entry name" value="BUCENTAUR RELATED"/>
    <property type="match status" value="1"/>
</dbReference>
<dbReference type="InterPro" id="IPR027124">
    <property type="entry name" value="Swc5/CFDP1/2"/>
</dbReference>
<evidence type="ECO:0008006" key="3">
    <source>
        <dbReference type="Google" id="ProtNLM"/>
    </source>
</evidence>
<gene>
    <name evidence="1" type="ORF">PMACD_LOCUS1490</name>
</gene>
<dbReference type="SUPFAM" id="SSF56219">
    <property type="entry name" value="DNase I-like"/>
    <property type="match status" value="1"/>
</dbReference>
<protein>
    <recommendedName>
        <fullName evidence="3">Craniofacial development protein 2-like</fullName>
    </recommendedName>
</protein>
<name>A0A821MAU9_9NEOP</name>
<dbReference type="EMBL" id="CAJOBZ010000002">
    <property type="protein sequence ID" value="CAF4764531.1"/>
    <property type="molecule type" value="Genomic_DNA"/>
</dbReference>
<proteinExistence type="predicted"/>
<sequence length="110" mass="12969">MGDFNAKIGMPGPYEREIMGKYGYGTRNLRGERLIQYANEYKLSVMKTFFKKKQSRKWTWISPDQRTKNEIDFILSNNPKSITNMEIFGIVNFPSHHRMLRCCLTITSPR</sequence>
<keyword evidence="2" id="KW-1185">Reference proteome</keyword>
<dbReference type="AlphaFoldDB" id="A0A821MAU9"/>